<comment type="subunit">
    <text evidence="3">Binds with high affinity to CRF receptors 2-alpha and 2-beta.</text>
</comment>
<dbReference type="GO" id="GO:0005179">
    <property type="term" value="F:hormone activity"/>
    <property type="evidence" value="ECO:0007669"/>
    <property type="project" value="UniProtKB-KW"/>
</dbReference>
<evidence type="ECO:0000259" key="10">
    <source>
        <dbReference type="Pfam" id="PF00473"/>
    </source>
</evidence>
<dbReference type="GO" id="GO:0007586">
    <property type="term" value="P:digestion"/>
    <property type="evidence" value="ECO:0007669"/>
    <property type="project" value="InterPro"/>
</dbReference>
<reference evidence="12" key="1">
    <citation type="submission" date="2012-07" db="EMBL/GenBank/DDBJ databases">
        <title>Genome of the Chinese tree shrew, a rising model animal genetically related to primates.</title>
        <authorList>
            <person name="Zhang G."/>
            <person name="Fan Y."/>
            <person name="Yao Y."/>
            <person name="Huang Z."/>
        </authorList>
    </citation>
    <scope>NUCLEOTIDE SEQUENCE [LARGE SCALE GENOMIC DNA]</scope>
</reference>
<dbReference type="FunCoup" id="L8Y3Z1">
    <property type="interactions" value="358"/>
</dbReference>
<feature type="domain" description="Corticotropin-releasing factor" evidence="10">
    <location>
        <begin position="75"/>
        <end position="110"/>
    </location>
</feature>
<dbReference type="GO" id="GO:0051431">
    <property type="term" value="F:corticotropin-releasing hormone receptor 2 binding"/>
    <property type="evidence" value="ECO:0007669"/>
    <property type="project" value="InterPro"/>
</dbReference>
<keyword evidence="5" id="KW-0372">Hormone</keyword>
<dbReference type="PANTHER" id="PTHR17575:SF0">
    <property type="entry name" value="UROCORTIN-2"/>
    <property type="match status" value="1"/>
</dbReference>
<dbReference type="GO" id="GO:0009755">
    <property type="term" value="P:hormone-mediated signaling pathway"/>
    <property type="evidence" value="ECO:0007669"/>
    <property type="project" value="TreeGrafter"/>
</dbReference>
<dbReference type="KEGG" id="tup:102487587"/>
<dbReference type="GO" id="GO:0031669">
    <property type="term" value="P:cellular response to nutrient levels"/>
    <property type="evidence" value="ECO:0007669"/>
    <property type="project" value="TreeGrafter"/>
</dbReference>
<dbReference type="EMBL" id="KB369979">
    <property type="protein sequence ID" value="ELV09665.1"/>
    <property type="molecule type" value="Genomic_DNA"/>
</dbReference>
<evidence type="ECO:0000313" key="12">
    <source>
        <dbReference type="Proteomes" id="UP000011518"/>
    </source>
</evidence>
<dbReference type="GO" id="GO:0007189">
    <property type="term" value="P:adenylate cyclase-activating G protein-coupled receptor signaling pathway"/>
    <property type="evidence" value="ECO:0007669"/>
    <property type="project" value="TreeGrafter"/>
</dbReference>
<evidence type="ECO:0000256" key="2">
    <source>
        <dbReference type="ARBA" id="ARBA00009287"/>
    </source>
</evidence>
<evidence type="ECO:0000313" key="11">
    <source>
        <dbReference type="EMBL" id="ELV09665.1"/>
    </source>
</evidence>
<evidence type="ECO:0000256" key="7">
    <source>
        <dbReference type="ARBA" id="ARBA00025160"/>
    </source>
</evidence>
<keyword evidence="6 9" id="KW-0732">Signal</keyword>
<name>L8Y3Z1_TUPCH</name>
<evidence type="ECO:0000256" key="5">
    <source>
        <dbReference type="ARBA" id="ARBA00022702"/>
    </source>
</evidence>
<dbReference type="PANTHER" id="PTHR17575">
    <property type="entry name" value="UROCORTIN-2 AND 3"/>
    <property type="match status" value="1"/>
</dbReference>
<evidence type="ECO:0000256" key="1">
    <source>
        <dbReference type="ARBA" id="ARBA00004613"/>
    </source>
</evidence>
<gene>
    <name evidence="11" type="ORF">TREES_T100002427</name>
</gene>
<dbReference type="Proteomes" id="UP000011518">
    <property type="component" value="Unassembled WGS sequence"/>
</dbReference>
<sequence length="113" mass="11667">MPRGPLLVLTVLALGGVLAVPETHTPAAQLLPQDSLGTTARPAASESHTPSATTPGPLATRAYSSPSPRRGPRITLSLDVPLGLLHILLEQARARAAREQAVANAHVLAHAGR</sequence>
<evidence type="ECO:0000256" key="8">
    <source>
        <dbReference type="SAM" id="MobiDB-lite"/>
    </source>
</evidence>
<dbReference type="STRING" id="246437.L8Y3Z1"/>
<evidence type="ECO:0000256" key="3">
    <source>
        <dbReference type="ARBA" id="ARBA00011328"/>
    </source>
</evidence>
<keyword evidence="4" id="KW-0964">Secreted</keyword>
<evidence type="ECO:0000256" key="9">
    <source>
        <dbReference type="SAM" id="SignalP"/>
    </source>
</evidence>
<reference evidence="12" key="2">
    <citation type="journal article" date="2013" name="Nat. Commun.">
        <title>Genome of the Chinese tree shrew.</title>
        <authorList>
            <person name="Fan Y."/>
            <person name="Huang Z.Y."/>
            <person name="Cao C.C."/>
            <person name="Chen C.S."/>
            <person name="Chen Y.X."/>
            <person name="Fan D.D."/>
            <person name="He J."/>
            <person name="Hou H.L."/>
            <person name="Hu L."/>
            <person name="Hu X.T."/>
            <person name="Jiang X.T."/>
            <person name="Lai R."/>
            <person name="Lang Y.S."/>
            <person name="Liang B."/>
            <person name="Liao S.G."/>
            <person name="Mu D."/>
            <person name="Ma Y.Y."/>
            <person name="Niu Y.Y."/>
            <person name="Sun X.Q."/>
            <person name="Xia J.Q."/>
            <person name="Xiao J."/>
            <person name="Xiong Z.Q."/>
            <person name="Xu L."/>
            <person name="Yang L."/>
            <person name="Zhang Y."/>
            <person name="Zhao W."/>
            <person name="Zhao X.D."/>
            <person name="Zheng Y.T."/>
            <person name="Zhou J.M."/>
            <person name="Zhu Y.B."/>
            <person name="Zhang G.J."/>
            <person name="Wang J."/>
            <person name="Yao Y.G."/>
        </authorList>
    </citation>
    <scope>NUCLEOTIDE SEQUENCE [LARGE SCALE GENOMIC DNA]</scope>
</reference>
<accession>L8Y3Z1</accession>
<dbReference type="GO" id="GO:0005615">
    <property type="term" value="C:extracellular space"/>
    <property type="evidence" value="ECO:0007669"/>
    <property type="project" value="InterPro"/>
</dbReference>
<dbReference type="Pfam" id="PF00473">
    <property type="entry name" value="CRF"/>
    <property type="match status" value="1"/>
</dbReference>
<comment type="similarity">
    <text evidence="2">Belongs to the sauvagine/corticotropin-releasing factor/urotensin I family.</text>
</comment>
<comment type="function">
    <text evidence="7">Suppresses food intake, delays gastric emptying and decreases heat-induced edema. Might represent an endogenous ligand for maintaining homeostasis after stress.</text>
</comment>
<feature type="chain" id="PRO_5003998650" evidence="9">
    <location>
        <begin position="20"/>
        <end position="113"/>
    </location>
</feature>
<dbReference type="InterPro" id="IPR000187">
    <property type="entry name" value="CRF"/>
</dbReference>
<protein>
    <submittedName>
        <fullName evidence="11">Urocortin-2</fullName>
    </submittedName>
</protein>
<proteinExistence type="inferred from homology"/>
<comment type="subcellular location">
    <subcellularLocation>
        <location evidence="1">Secreted</location>
    </subcellularLocation>
</comment>
<feature type="region of interest" description="Disordered" evidence="8">
    <location>
        <begin position="27"/>
        <end position="72"/>
    </location>
</feature>
<dbReference type="eggNOG" id="ENOG502R23K">
    <property type="taxonomic scope" value="Eukaryota"/>
</dbReference>
<dbReference type="AlphaFoldDB" id="L8Y3Z1"/>
<organism evidence="11 12">
    <name type="scientific">Tupaia chinensis</name>
    <name type="common">Chinese tree shrew</name>
    <name type="synonym">Tupaia belangeri chinensis</name>
    <dbReference type="NCBI Taxonomy" id="246437"/>
    <lineage>
        <taxon>Eukaryota</taxon>
        <taxon>Metazoa</taxon>
        <taxon>Chordata</taxon>
        <taxon>Craniata</taxon>
        <taxon>Vertebrata</taxon>
        <taxon>Euteleostomi</taxon>
        <taxon>Mammalia</taxon>
        <taxon>Eutheria</taxon>
        <taxon>Euarchontoglires</taxon>
        <taxon>Scandentia</taxon>
        <taxon>Tupaiidae</taxon>
        <taxon>Tupaia</taxon>
    </lineage>
</organism>
<dbReference type="InParanoid" id="L8Y3Z1"/>
<dbReference type="OrthoDB" id="9837679at2759"/>
<evidence type="ECO:0000256" key="4">
    <source>
        <dbReference type="ARBA" id="ARBA00022525"/>
    </source>
</evidence>
<feature type="signal peptide" evidence="9">
    <location>
        <begin position="1"/>
        <end position="19"/>
    </location>
</feature>
<keyword evidence="12" id="KW-1185">Reference proteome</keyword>
<dbReference type="InterPro" id="IPR024270">
    <property type="entry name" value="Urocortin_II/III"/>
</dbReference>
<evidence type="ECO:0000256" key="6">
    <source>
        <dbReference type="ARBA" id="ARBA00022729"/>
    </source>
</evidence>